<feature type="compositionally biased region" description="Low complexity" evidence="1">
    <location>
        <begin position="327"/>
        <end position="343"/>
    </location>
</feature>
<dbReference type="OrthoDB" id="2571050at2759"/>
<feature type="region of interest" description="Disordered" evidence="1">
    <location>
        <begin position="299"/>
        <end position="353"/>
    </location>
</feature>
<proteinExistence type="predicted"/>
<gene>
    <name evidence="2" type="ORF">I316_01805</name>
</gene>
<dbReference type="InterPro" id="IPR013083">
    <property type="entry name" value="Znf_RING/FYVE/PHD"/>
</dbReference>
<dbReference type="SUPFAM" id="SSF57903">
    <property type="entry name" value="FYVE/PHD zinc finger"/>
    <property type="match status" value="1"/>
</dbReference>
<reference evidence="2 3" key="1">
    <citation type="submission" date="2013-07" db="EMBL/GenBank/DDBJ databases">
        <title>The Genome Sequence of Cryptococcus heveanensis BCC8398.</title>
        <authorList>
            <consortium name="The Broad Institute Genome Sequencing Platform"/>
            <person name="Cuomo C."/>
            <person name="Litvintseva A."/>
            <person name="Chen Y."/>
            <person name="Heitman J."/>
            <person name="Sun S."/>
            <person name="Springer D."/>
            <person name="Dromer F."/>
            <person name="Young S.K."/>
            <person name="Zeng Q."/>
            <person name="Gargeya S."/>
            <person name="Fitzgerald M."/>
            <person name="Abouelleil A."/>
            <person name="Alvarado L."/>
            <person name="Berlin A.M."/>
            <person name="Chapman S.B."/>
            <person name="Dewar J."/>
            <person name="Goldberg J."/>
            <person name="Griggs A."/>
            <person name="Gujja S."/>
            <person name="Hansen M."/>
            <person name="Howarth C."/>
            <person name="Imamovic A."/>
            <person name="Larimer J."/>
            <person name="McCowan C."/>
            <person name="Murphy C."/>
            <person name="Pearson M."/>
            <person name="Priest M."/>
            <person name="Roberts A."/>
            <person name="Saif S."/>
            <person name="Shea T."/>
            <person name="Sykes S."/>
            <person name="Wortman J."/>
            <person name="Nusbaum C."/>
            <person name="Birren B."/>
        </authorList>
    </citation>
    <scope>NUCLEOTIDE SEQUENCE [LARGE SCALE GENOMIC DNA]</scope>
    <source>
        <strain evidence="2 3">BCC8398</strain>
    </source>
</reference>
<dbReference type="EMBL" id="KI669495">
    <property type="protein sequence ID" value="OCF36555.1"/>
    <property type="molecule type" value="Genomic_DNA"/>
</dbReference>
<dbReference type="AlphaFoldDB" id="A0A1B9GZV7"/>
<evidence type="ECO:0000256" key="1">
    <source>
        <dbReference type="SAM" id="MobiDB-lite"/>
    </source>
</evidence>
<dbReference type="Gene3D" id="3.30.40.10">
    <property type="entry name" value="Zinc/RING finger domain, C3HC4 (zinc finger)"/>
    <property type="match status" value="1"/>
</dbReference>
<keyword evidence="3" id="KW-1185">Reference proteome</keyword>
<evidence type="ECO:0000313" key="3">
    <source>
        <dbReference type="Proteomes" id="UP000092666"/>
    </source>
</evidence>
<evidence type="ECO:0000313" key="2">
    <source>
        <dbReference type="EMBL" id="OCF36555.1"/>
    </source>
</evidence>
<name>A0A1B9GZV7_9TREE</name>
<organism evidence="2 3">
    <name type="scientific">Kwoniella heveanensis BCC8398</name>
    <dbReference type="NCBI Taxonomy" id="1296120"/>
    <lineage>
        <taxon>Eukaryota</taxon>
        <taxon>Fungi</taxon>
        <taxon>Dikarya</taxon>
        <taxon>Basidiomycota</taxon>
        <taxon>Agaricomycotina</taxon>
        <taxon>Tremellomycetes</taxon>
        <taxon>Tremellales</taxon>
        <taxon>Cryptococcaceae</taxon>
        <taxon>Kwoniella</taxon>
    </lineage>
</organism>
<sequence length="546" mass="60080">MNYQEPTDSQESEDFMILDHILRPSISEKMESLMPLVCVDHGTATALPPLASPGRSAHPPSDPYTDPVEPQEAGATDTFSSPVPGADPGHGQRQDNPRSNHIHHQGIASSSHETPAEGRGDAPLADQPADDDQLILTLRAATAILKTQHDLYLDIEAKREKARDDLLRRLGRIDSAVGEIEDLMQDEGLVEGSAMEKNDNGAAVRLRAEGERSEEVAASSVGTAQQKLKTRSQIKKGSSGSSSAPGGTQHDLLQLNDGPASFPEVIDLTDLPDDDDDPSCNPYPRLELADREIRRYRPITRSQTGSVTPRVLPGRVDNLYPGSAAHSSSSSTSTNINNRTNNSQIPIKKKDSRTFKGRTSLADRGEKLGMSDGVERVSGAVWPPRKPATVKGVLQTVKCDACDGHIHWACAGFEEEQNMHDVEWICPDRVERKRQGIEKGFTWRNEKKCIRPTCVQRLKQKIEQQPGDENLFVVESIIGEPKKNIPHIDSMLQDFHQDASDENLDPRRKIVLLEEARQAWDEQGNLIIQIQPAGQEPGAVQIGIRE</sequence>
<feature type="region of interest" description="Disordered" evidence="1">
    <location>
        <begin position="209"/>
        <end position="284"/>
    </location>
</feature>
<dbReference type="InterPro" id="IPR011011">
    <property type="entry name" value="Znf_FYVE_PHD"/>
</dbReference>
<accession>A0A1B9GZV7</accession>
<feature type="region of interest" description="Disordered" evidence="1">
    <location>
        <begin position="48"/>
        <end position="128"/>
    </location>
</feature>
<feature type="compositionally biased region" description="Low complexity" evidence="1">
    <location>
        <begin position="237"/>
        <end position="247"/>
    </location>
</feature>
<protein>
    <submittedName>
        <fullName evidence="2">Uncharacterized protein</fullName>
    </submittedName>
</protein>
<dbReference type="Proteomes" id="UP000092666">
    <property type="component" value="Unassembled WGS sequence"/>
</dbReference>
<reference evidence="3" key="2">
    <citation type="submission" date="2013-12" db="EMBL/GenBank/DDBJ databases">
        <title>Evolution of pathogenesis and genome organization in the Tremellales.</title>
        <authorList>
            <person name="Cuomo C."/>
            <person name="Litvintseva A."/>
            <person name="Heitman J."/>
            <person name="Chen Y."/>
            <person name="Sun S."/>
            <person name="Springer D."/>
            <person name="Dromer F."/>
            <person name="Young S."/>
            <person name="Zeng Q."/>
            <person name="Chapman S."/>
            <person name="Gujja S."/>
            <person name="Saif S."/>
            <person name="Birren B."/>
        </authorList>
    </citation>
    <scope>NUCLEOTIDE SEQUENCE [LARGE SCALE GENOMIC DNA]</scope>
    <source>
        <strain evidence="3">BCC8398</strain>
    </source>
</reference>
<dbReference type="STRING" id="1296120.A0A1B9GZV7"/>